<proteinExistence type="predicted"/>
<name>A0A382DUK8_9ZZZZ</name>
<gene>
    <name evidence="1" type="ORF">METZ01_LOCUS194703</name>
</gene>
<feature type="non-terminal residue" evidence="1">
    <location>
        <position position="1"/>
    </location>
</feature>
<sequence length="24" mass="2673">LRGSRKFASSFGLLCDRDSDELLS</sequence>
<reference evidence="1" key="1">
    <citation type="submission" date="2018-05" db="EMBL/GenBank/DDBJ databases">
        <authorList>
            <person name="Lanie J.A."/>
            <person name="Ng W.-L."/>
            <person name="Kazmierczak K.M."/>
            <person name="Andrzejewski T.M."/>
            <person name="Davidsen T.M."/>
            <person name="Wayne K.J."/>
            <person name="Tettelin H."/>
            <person name="Glass J.I."/>
            <person name="Rusch D."/>
            <person name="Podicherti R."/>
            <person name="Tsui H.-C.T."/>
            <person name="Winkler M.E."/>
        </authorList>
    </citation>
    <scope>NUCLEOTIDE SEQUENCE</scope>
</reference>
<evidence type="ECO:0000313" key="1">
    <source>
        <dbReference type="EMBL" id="SVB41849.1"/>
    </source>
</evidence>
<dbReference type="AlphaFoldDB" id="A0A382DUK8"/>
<accession>A0A382DUK8</accession>
<protein>
    <submittedName>
        <fullName evidence="1">Uncharacterized protein</fullName>
    </submittedName>
</protein>
<organism evidence="1">
    <name type="scientific">marine metagenome</name>
    <dbReference type="NCBI Taxonomy" id="408172"/>
    <lineage>
        <taxon>unclassified sequences</taxon>
        <taxon>metagenomes</taxon>
        <taxon>ecological metagenomes</taxon>
    </lineage>
</organism>
<dbReference type="EMBL" id="UINC01041078">
    <property type="protein sequence ID" value="SVB41849.1"/>
    <property type="molecule type" value="Genomic_DNA"/>
</dbReference>